<evidence type="ECO:0000256" key="2">
    <source>
        <dbReference type="ARBA" id="ARBA00010740"/>
    </source>
</evidence>
<dbReference type="AlphaFoldDB" id="A0A7Z1AEX2"/>
<evidence type="ECO:0000256" key="1">
    <source>
        <dbReference type="ARBA" id="ARBA00002868"/>
    </source>
</evidence>
<dbReference type="Proteomes" id="UP000094769">
    <property type="component" value="Unassembled WGS sequence"/>
</dbReference>
<dbReference type="OrthoDB" id="9786771at2"/>
<proteinExistence type="inferred from homology"/>
<comment type="similarity">
    <text evidence="2">Belongs to the DUF177 domain family.</text>
</comment>
<name>A0A7Z1AEX2_9GAMM</name>
<keyword evidence="8" id="KW-1185">Reference proteome</keyword>
<evidence type="ECO:0000256" key="4">
    <source>
        <dbReference type="ARBA" id="ARBA00022517"/>
    </source>
</evidence>
<evidence type="ECO:0000313" key="8">
    <source>
        <dbReference type="Proteomes" id="UP000094769"/>
    </source>
</evidence>
<dbReference type="PANTHER" id="PTHR38099:SF1">
    <property type="entry name" value="LARGE RIBOSOMAL RNA SUBUNIT ACCUMULATION PROTEIN YCED"/>
    <property type="match status" value="1"/>
</dbReference>
<dbReference type="PANTHER" id="PTHR38099">
    <property type="entry name" value="LARGE RIBOSOMAL RNA SUBUNIT ACCUMULATION PROTEIN YCED"/>
    <property type="match status" value="1"/>
</dbReference>
<evidence type="ECO:0000256" key="6">
    <source>
        <dbReference type="SAM" id="MobiDB-lite"/>
    </source>
</evidence>
<comment type="caution">
    <text evidence="7">The sequence shown here is derived from an EMBL/GenBank/DDBJ whole genome shotgun (WGS) entry which is preliminary data.</text>
</comment>
<dbReference type="InterPro" id="IPR003772">
    <property type="entry name" value="YceD"/>
</dbReference>
<reference evidence="7 8" key="1">
    <citation type="submission" date="2016-06" db="EMBL/GenBank/DDBJ databases">
        <title>Genome sequence of endosymbiont of Candidatus Endolucinida thiodiazotropha.</title>
        <authorList>
            <person name="Poehlein A."/>
            <person name="Koenig S."/>
            <person name="Heiden S.E."/>
            <person name="Thuermer A."/>
            <person name="Voget S."/>
            <person name="Daniel R."/>
            <person name="Markert S."/>
            <person name="Gros O."/>
            <person name="Schweder T."/>
        </authorList>
    </citation>
    <scope>NUCLEOTIDE SEQUENCE [LARGE SCALE GENOMIC DNA]</scope>
    <source>
        <strain evidence="7 8">COS</strain>
    </source>
</reference>
<dbReference type="EMBL" id="MARB01000020">
    <property type="protein sequence ID" value="ODJ86544.1"/>
    <property type="molecule type" value="Genomic_DNA"/>
</dbReference>
<comment type="function">
    <text evidence="1">Plays a role in synthesis, processing and/or stability of 23S rRNA.</text>
</comment>
<evidence type="ECO:0000256" key="3">
    <source>
        <dbReference type="ARBA" id="ARBA00015716"/>
    </source>
</evidence>
<evidence type="ECO:0000313" key="7">
    <source>
        <dbReference type="EMBL" id="ODJ86544.1"/>
    </source>
</evidence>
<dbReference type="GO" id="GO:0042254">
    <property type="term" value="P:ribosome biogenesis"/>
    <property type="evidence" value="ECO:0007669"/>
    <property type="project" value="UniProtKB-KW"/>
</dbReference>
<sequence length="175" mass="19548">MSKRFPDRLDPWRFADLGKEIGGELPLDTFSRLSACLLNPAGNVSFRLSFGRDQERRAILRGWLKAELSLQCQRCLEEVNLPIDTQLSVVFVQGLDEAEMLAEDLDPCLVEDDQVVFRDLIEDEMLLALPQVAMHDPGACAAPVLGVAGEKPIENSGRERKNPFAALAELKRDKE</sequence>
<keyword evidence="4" id="KW-0690">Ribosome biogenesis</keyword>
<protein>
    <recommendedName>
        <fullName evidence="3">Large ribosomal RNA subunit accumulation protein YceD</fullName>
    </recommendedName>
    <alternativeName>
        <fullName evidence="5">23S rRNA accumulation protein YceD</fullName>
    </alternativeName>
</protein>
<feature type="region of interest" description="Disordered" evidence="6">
    <location>
        <begin position="153"/>
        <end position="175"/>
    </location>
</feature>
<dbReference type="InterPro" id="IPR039255">
    <property type="entry name" value="YceD_bac"/>
</dbReference>
<dbReference type="RefSeq" id="WP_069126851.1">
    <property type="nucleotide sequence ID" value="NZ_MARB01000020.1"/>
</dbReference>
<organism evidence="7 8">
    <name type="scientific">Candidatus Thiodiazotropha endolucinida</name>
    <dbReference type="NCBI Taxonomy" id="1655433"/>
    <lineage>
        <taxon>Bacteria</taxon>
        <taxon>Pseudomonadati</taxon>
        <taxon>Pseudomonadota</taxon>
        <taxon>Gammaproteobacteria</taxon>
        <taxon>Chromatiales</taxon>
        <taxon>Sedimenticolaceae</taxon>
        <taxon>Candidatus Thiodiazotropha</taxon>
    </lineage>
</organism>
<accession>A0A7Z1AEX2</accession>
<gene>
    <name evidence="7" type="ORF">CODIS_31840</name>
</gene>
<evidence type="ECO:0000256" key="5">
    <source>
        <dbReference type="ARBA" id="ARBA00031841"/>
    </source>
</evidence>
<feature type="compositionally biased region" description="Basic and acidic residues" evidence="6">
    <location>
        <begin position="153"/>
        <end position="162"/>
    </location>
</feature>
<dbReference type="GO" id="GO:0005829">
    <property type="term" value="C:cytosol"/>
    <property type="evidence" value="ECO:0007669"/>
    <property type="project" value="TreeGrafter"/>
</dbReference>
<dbReference type="Pfam" id="PF02620">
    <property type="entry name" value="YceD"/>
    <property type="match status" value="1"/>
</dbReference>